<keyword evidence="2" id="KW-1185">Reference proteome</keyword>
<dbReference type="RefSeq" id="XP_023463052.1">
    <property type="nucleotide sequence ID" value="XM_023614090.1"/>
</dbReference>
<dbReference type="EMBL" id="KZ303859">
    <property type="protein sequence ID" value="PHZ09344.1"/>
    <property type="molecule type" value="Genomic_DNA"/>
</dbReference>
<gene>
    <name evidence="1" type="ORF">RHIMIDRAFT_294524</name>
</gene>
<accession>A0A2G4SKQ7</accession>
<reference evidence="1 2" key="1">
    <citation type="journal article" date="2016" name="Proc. Natl. Acad. Sci. U.S.A.">
        <title>Lipid metabolic changes in an early divergent fungus govern the establishment of a mutualistic symbiosis with endobacteria.</title>
        <authorList>
            <person name="Lastovetsky O.A."/>
            <person name="Gaspar M.L."/>
            <person name="Mondo S.J."/>
            <person name="LaButti K.M."/>
            <person name="Sandor L."/>
            <person name="Grigoriev I.V."/>
            <person name="Henry S.A."/>
            <person name="Pawlowska T.E."/>
        </authorList>
    </citation>
    <scope>NUCLEOTIDE SEQUENCE [LARGE SCALE GENOMIC DNA]</scope>
    <source>
        <strain evidence="1 2">ATCC 52813</strain>
    </source>
</reference>
<evidence type="ECO:0000313" key="1">
    <source>
        <dbReference type="EMBL" id="PHZ09344.1"/>
    </source>
</evidence>
<evidence type="ECO:0000313" key="2">
    <source>
        <dbReference type="Proteomes" id="UP000242254"/>
    </source>
</evidence>
<name>A0A2G4SKQ7_RHIZD</name>
<evidence type="ECO:0008006" key="3">
    <source>
        <dbReference type="Google" id="ProtNLM"/>
    </source>
</evidence>
<organism evidence="1 2">
    <name type="scientific">Rhizopus microsporus ATCC 52813</name>
    <dbReference type="NCBI Taxonomy" id="1340429"/>
    <lineage>
        <taxon>Eukaryota</taxon>
        <taxon>Fungi</taxon>
        <taxon>Fungi incertae sedis</taxon>
        <taxon>Mucoromycota</taxon>
        <taxon>Mucoromycotina</taxon>
        <taxon>Mucoromycetes</taxon>
        <taxon>Mucorales</taxon>
        <taxon>Mucorineae</taxon>
        <taxon>Rhizopodaceae</taxon>
        <taxon>Rhizopus</taxon>
    </lineage>
</organism>
<proteinExistence type="predicted"/>
<protein>
    <recommendedName>
        <fullName evidence="3">Tyr recombinase domain-containing protein</fullName>
    </recommendedName>
</protein>
<sequence>MSKHDSLEPVSKRQRRALLTPGARKIIDVSQRRTKPHYGYRQQAYKLNQISCRPTHRSQIEVSTLHTYASAVLSMFSADDRNDIRTSTIYLEFMKALRSQTIQPTKHWTYNISPAIESLLTLGPNITITEEQLTVKTCWLLAMAGFLRHSDLSLPTYMPPEKRRSQRIVKTITTHPHYNLLLYPVTAFEACKSRIAYSTRITEHPIFPNQQLHRFFRFIQGYRISIGAERISHRIKQIMVRVAKPAQAPVLKARGLAATLAAQAGVSVDNIVAHGFWPSCDIFEHYYCLSSATSTKFSVSSLDQQPRLRLTKCNVM</sequence>
<dbReference type="Proteomes" id="UP000242254">
    <property type="component" value="Unassembled WGS sequence"/>
</dbReference>
<dbReference type="GeneID" id="35445079"/>
<dbReference type="AlphaFoldDB" id="A0A2G4SKQ7"/>
<dbReference type="STRING" id="1340429.A0A2G4SKQ7"/>